<dbReference type="CDD" id="cd04301">
    <property type="entry name" value="NAT_SF"/>
    <property type="match status" value="1"/>
</dbReference>
<feature type="domain" description="N-acetyltransferase" evidence="1">
    <location>
        <begin position="38"/>
        <end position="179"/>
    </location>
</feature>
<dbReference type="EMBL" id="JBHSPR010000040">
    <property type="protein sequence ID" value="MFC6021301.1"/>
    <property type="molecule type" value="Genomic_DNA"/>
</dbReference>
<evidence type="ECO:0000313" key="3">
    <source>
        <dbReference type="Proteomes" id="UP001596203"/>
    </source>
</evidence>
<dbReference type="InterPro" id="IPR000182">
    <property type="entry name" value="GNAT_dom"/>
</dbReference>
<accession>A0ABW1KJ79</accession>
<dbReference type="PROSITE" id="PS51186">
    <property type="entry name" value="GNAT"/>
    <property type="match status" value="1"/>
</dbReference>
<proteinExistence type="predicted"/>
<dbReference type="InterPro" id="IPR016181">
    <property type="entry name" value="Acyl_CoA_acyltransferase"/>
</dbReference>
<dbReference type="Gene3D" id="3.40.630.30">
    <property type="match status" value="1"/>
</dbReference>
<comment type="caution">
    <text evidence="2">The sequence shown here is derived from an EMBL/GenBank/DDBJ whole genome shotgun (WGS) entry which is preliminary data.</text>
</comment>
<dbReference type="Proteomes" id="UP001596203">
    <property type="component" value="Unassembled WGS sequence"/>
</dbReference>
<organism evidence="2 3">
    <name type="scientific">Plantactinospora solaniradicis</name>
    <dbReference type="NCBI Taxonomy" id="1723736"/>
    <lineage>
        <taxon>Bacteria</taxon>
        <taxon>Bacillati</taxon>
        <taxon>Actinomycetota</taxon>
        <taxon>Actinomycetes</taxon>
        <taxon>Micromonosporales</taxon>
        <taxon>Micromonosporaceae</taxon>
        <taxon>Plantactinospora</taxon>
    </lineage>
</organism>
<dbReference type="PANTHER" id="PTHR39173:SF1">
    <property type="entry name" value="ACETYLTRANSFERASE"/>
    <property type="match status" value="1"/>
</dbReference>
<evidence type="ECO:0000313" key="2">
    <source>
        <dbReference type="EMBL" id="MFC6021301.1"/>
    </source>
</evidence>
<evidence type="ECO:0000259" key="1">
    <source>
        <dbReference type="PROSITE" id="PS51186"/>
    </source>
</evidence>
<dbReference type="SUPFAM" id="SSF55729">
    <property type="entry name" value="Acyl-CoA N-acyltransferases (Nat)"/>
    <property type="match status" value="1"/>
</dbReference>
<name>A0ABW1KJ79_9ACTN</name>
<dbReference type="PANTHER" id="PTHR39173">
    <property type="entry name" value="ACETYLTRANSFERASE"/>
    <property type="match status" value="1"/>
</dbReference>
<dbReference type="Pfam" id="PF13302">
    <property type="entry name" value="Acetyltransf_3"/>
    <property type="match status" value="1"/>
</dbReference>
<gene>
    <name evidence="2" type="ORF">ACFP2T_34640</name>
</gene>
<protein>
    <submittedName>
        <fullName evidence="2">GNAT family N-acetyltransferase</fullName>
    </submittedName>
</protein>
<sequence length="179" mass="19796">MPELSPPTVRVHRSFVAAMAEFRAEGRGSSGDDTMIGAELREFGSRWAVPEDFAAYVDWLRSQALEDSPRPDGYVPSTSLWWIQDDDYLGRLAIRHRLTPHLREAGGHIGYDVRPSARRRGHATAMLRAALPVAHGLGIESALLTCDVDNVASRKVIEANGGVFEDQRGGMLRFWVPTA</sequence>
<reference evidence="3" key="1">
    <citation type="journal article" date="2019" name="Int. J. Syst. Evol. Microbiol.">
        <title>The Global Catalogue of Microorganisms (GCM) 10K type strain sequencing project: providing services to taxonomists for standard genome sequencing and annotation.</title>
        <authorList>
            <consortium name="The Broad Institute Genomics Platform"/>
            <consortium name="The Broad Institute Genome Sequencing Center for Infectious Disease"/>
            <person name="Wu L."/>
            <person name="Ma J."/>
        </authorList>
    </citation>
    <scope>NUCLEOTIDE SEQUENCE [LARGE SCALE GENOMIC DNA]</scope>
    <source>
        <strain evidence="3">ZS-35-S2</strain>
    </source>
</reference>
<dbReference type="RefSeq" id="WP_377429388.1">
    <property type="nucleotide sequence ID" value="NZ_JBHSPR010000040.1"/>
</dbReference>
<keyword evidence="3" id="KW-1185">Reference proteome</keyword>